<dbReference type="PANTHER" id="PTHR31793:SF39">
    <property type="entry name" value="THIOESTERASE_THIOL ESTER DEHYDRASE-ISOMERASE"/>
    <property type="match status" value="1"/>
</dbReference>
<dbReference type="OrthoDB" id="5538558at2759"/>
<dbReference type="Gene3D" id="3.10.129.10">
    <property type="entry name" value="Hotdog Thioesterase"/>
    <property type="match status" value="1"/>
</dbReference>
<dbReference type="GO" id="GO:0047617">
    <property type="term" value="F:fatty acyl-CoA hydrolase activity"/>
    <property type="evidence" value="ECO:0007669"/>
    <property type="project" value="TreeGrafter"/>
</dbReference>
<dbReference type="PANTHER" id="PTHR31793">
    <property type="entry name" value="4-HYDROXYBENZOYL-COA THIOESTERASE FAMILY MEMBER"/>
    <property type="match status" value="1"/>
</dbReference>
<dbReference type="GeneID" id="37018585"/>
<dbReference type="AlphaFoldDB" id="A0A316V2E3"/>
<organism evidence="1 2">
    <name type="scientific">Meira miltonrushii</name>
    <dbReference type="NCBI Taxonomy" id="1280837"/>
    <lineage>
        <taxon>Eukaryota</taxon>
        <taxon>Fungi</taxon>
        <taxon>Dikarya</taxon>
        <taxon>Basidiomycota</taxon>
        <taxon>Ustilaginomycotina</taxon>
        <taxon>Exobasidiomycetes</taxon>
        <taxon>Exobasidiales</taxon>
        <taxon>Brachybasidiaceae</taxon>
        <taxon>Meira</taxon>
    </lineage>
</organism>
<evidence type="ECO:0000313" key="1">
    <source>
        <dbReference type="EMBL" id="PWN31727.1"/>
    </source>
</evidence>
<dbReference type="EMBL" id="KZ819607">
    <property type="protein sequence ID" value="PWN31727.1"/>
    <property type="molecule type" value="Genomic_DNA"/>
</dbReference>
<keyword evidence="1" id="KW-0413">Isomerase</keyword>
<dbReference type="InterPro" id="IPR029069">
    <property type="entry name" value="HotDog_dom_sf"/>
</dbReference>
<evidence type="ECO:0000313" key="2">
    <source>
        <dbReference type="Proteomes" id="UP000245771"/>
    </source>
</evidence>
<gene>
    <name evidence="1" type="ORF">FA14DRAFT_127524</name>
</gene>
<name>A0A316V2E3_9BASI</name>
<dbReference type="Pfam" id="PF13279">
    <property type="entry name" value="4HBT_2"/>
    <property type="match status" value="1"/>
</dbReference>
<keyword evidence="2" id="KW-1185">Reference proteome</keyword>
<sequence length="174" mass="19975">MPTQSLQQLLPGLQFSNAEFQNAIEHLEAKGLGHRSMMWDQRVVWGDHDQFGHVNHVRYVQWFESARAMYMSKIFGPDSVRPGGSNLSMILSNLQIRYRRPIQGNDTVIIAQGAVFPMERPDRFTLRMTAYSLKQRDIVSTSDQLCVVFDYEKGKATPVPQSHLSLMQEYAIRS</sequence>
<dbReference type="CDD" id="cd00586">
    <property type="entry name" value="4HBT"/>
    <property type="match status" value="1"/>
</dbReference>
<accession>A0A316V2E3</accession>
<dbReference type="SUPFAM" id="SSF54637">
    <property type="entry name" value="Thioesterase/thiol ester dehydrase-isomerase"/>
    <property type="match status" value="1"/>
</dbReference>
<protein>
    <submittedName>
        <fullName evidence="1">Thioesterase/thiol ester dehydrase-isomerase</fullName>
    </submittedName>
</protein>
<dbReference type="InParanoid" id="A0A316V2E3"/>
<dbReference type="RefSeq" id="XP_025352029.1">
    <property type="nucleotide sequence ID" value="XM_025496804.1"/>
</dbReference>
<reference evidence="1 2" key="1">
    <citation type="journal article" date="2018" name="Mol. Biol. Evol.">
        <title>Broad Genomic Sampling Reveals a Smut Pathogenic Ancestry of the Fungal Clade Ustilaginomycotina.</title>
        <authorList>
            <person name="Kijpornyongpan T."/>
            <person name="Mondo S.J."/>
            <person name="Barry K."/>
            <person name="Sandor L."/>
            <person name="Lee J."/>
            <person name="Lipzen A."/>
            <person name="Pangilinan J."/>
            <person name="LaButti K."/>
            <person name="Hainaut M."/>
            <person name="Henrissat B."/>
            <person name="Grigoriev I.V."/>
            <person name="Spatafora J.W."/>
            <person name="Aime M.C."/>
        </authorList>
    </citation>
    <scope>NUCLEOTIDE SEQUENCE [LARGE SCALE GENOMIC DNA]</scope>
    <source>
        <strain evidence="1 2">MCA 3882</strain>
    </source>
</reference>
<proteinExistence type="predicted"/>
<dbReference type="GO" id="GO:0016853">
    <property type="term" value="F:isomerase activity"/>
    <property type="evidence" value="ECO:0007669"/>
    <property type="project" value="UniProtKB-KW"/>
</dbReference>
<dbReference type="Proteomes" id="UP000245771">
    <property type="component" value="Unassembled WGS sequence"/>
</dbReference>
<dbReference type="InterPro" id="IPR050563">
    <property type="entry name" value="4-hydroxybenzoyl-CoA_TE"/>
</dbReference>